<dbReference type="EMBL" id="JAIWYP010000001">
    <property type="protein sequence ID" value="KAH3880065.1"/>
    <property type="molecule type" value="Genomic_DNA"/>
</dbReference>
<sequence length="116" mass="13709">MLTKFIKTFTTTDQRKDIRRTQVLKKFHEYFTINMTSRVQIAKPLSGHKTTSRELTRKTAPPLGQYWTIHITPRVLTRKTATPPGNHVFQPTGTIFEIVQDFIWKYVLPKFNEDWT</sequence>
<accession>A0A9D4RV80</accession>
<reference evidence="1" key="1">
    <citation type="journal article" date="2019" name="bioRxiv">
        <title>The Genome of the Zebra Mussel, Dreissena polymorpha: A Resource for Invasive Species Research.</title>
        <authorList>
            <person name="McCartney M.A."/>
            <person name="Auch B."/>
            <person name="Kono T."/>
            <person name="Mallez S."/>
            <person name="Zhang Y."/>
            <person name="Obille A."/>
            <person name="Becker A."/>
            <person name="Abrahante J.E."/>
            <person name="Garbe J."/>
            <person name="Badalamenti J.P."/>
            <person name="Herman A."/>
            <person name="Mangelson H."/>
            <person name="Liachko I."/>
            <person name="Sullivan S."/>
            <person name="Sone E.D."/>
            <person name="Koren S."/>
            <person name="Silverstein K.A.T."/>
            <person name="Beckman K.B."/>
            <person name="Gohl D.M."/>
        </authorList>
    </citation>
    <scope>NUCLEOTIDE SEQUENCE</scope>
    <source>
        <strain evidence="1">Duluth1</strain>
        <tissue evidence="1">Whole animal</tissue>
    </source>
</reference>
<organism evidence="1 2">
    <name type="scientific">Dreissena polymorpha</name>
    <name type="common">Zebra mussel</name>
    <name type="synonym">Mytilus polymorpha</name>
    <dbReference type="NCBI Taxonomy" id="45954"/>
    <lineage>
        <taxon>Eukaryota</taxon>
        <taxon>Metazoa</taxon>
        <taxon>Spiralia</taxon>
        <taxon>Lophotrochozoa</taxon>
        <taxon>Mollusca</taxon>
        <taxon>Bivalvia</taxon>
        <taxon>Autobranchia</taxon>
        <taxon>Heteroconchia</taxon>
        <taxon>Euheterodonta</taxon>
        <taxon>Imparidentia</taxon>
        <taxon>Neoheterodontei</taxon>
        <taxon>Myida</taxon>
        <taxon>Dreissenoidea</taxon>
        <taxon>Dreissenidae</taxon>
        <taxon>Dreissena</taxon>
    </lineage>
</organism>
<keyword evidence="2" id="KW-1185">Reference proteome</keyword>
<dbReference type="Proteomes" id="UP000828390">
    <property type="component" value="Unassembled WGS sequence"/>
</dbReference>
<dbReference type="AlphaFoldDB" id="A0A9D4RV80"/>
<evidence type="ECO:0000313" key="2">
    <source>
        <dbReference type="Proteomes" id="UP000828390"/>
    </source>
</evidence>
<proteinExistence type="predicted"/>
<gene>
    <name evidence="1" type="ORF">DPMN_003977</name>
</gene>
<evidence type="ECO:0000313" key="1">
    <source>
        <dbReference type="EMBL" id="KAH3880065.1"/>
    </source>
</evidence>
<protein>
    <submittedName>
        <fullName evidence="1">Uncharacterized protein</fullName>
    </submittedName>
</protein>
<name>A0A9D4RV80_DREPO</name>
<comment type="caution">
    <text evidence="1">The sequence shown here is derived from an EMBL/GenBank/DDBJ whole genome shotgun (WGS) entry which is preliminary data.</text>
</comment>
<reference evidence="1" key="2">
    <citation type="submission" date="2020-11" db="EMBL/GenBank/DDBJ databases">
        <authorList>
            <person name="McCartney M.A."/>
            <person name="Auch B."/>
            <person name="Kono T."/>
            <person name="Mallez S."/>
            <person name="Becker A."/>
            <person name="Gohl D.M."/>
            <person name="Silverstein K.A.T."/>
            <person name="Koren S."/>
            <person name="Bechman K.B."/>
            <person name="Herman A."/>
            <person name="Abrahante J.E."/>
            <person name="Garbe J."/>
        </authorList>
    </citation>
    <scope>NUCLEOTIDE SEQUENCE</scope>
    <source>
        <strain evidence="1">Duluth1</strain>
        <tissue evidence="1">Whole animal</tissue>
    </source>
</reference>